<feature type="region of interest" description="Disordered" evidence="7">
    <location>
        <begin position="1"/>
        <end position="28"/>
    </location>
</feature>
<dbReference type="SUPFAM" id="SSF63763">
    <property type="entry name" value="SAND domain-like"/>
    <property type="match status" value="2"/>
</dbReference>
<evidence type="ECO:0000256" key="3">
    <source>
        <dbReference type="ARBA" id="ARBA00022833"/>
    </source>
</evidence>
<keyword evidence="2 6" id="KW-0863">Zinc-finger</keyword>
<dbReference type="PROSITE" id="PS01359">
    <property type="entry name" value="ZF_PHD_1"/>
    <property type="match status" value="1"/>
</dbReference>
<dbReference type="EMBL" id="JBBPFD010000002">
    <property type="protein sequence ID" value="KAK7939834.1"/>
    <property type="molecule type" value="Genomic_DNA"/>
</dbReference>
<keyword evidence="12" id="KW-1185">Reference proteome</keyword>
<dbReference type="PROSITE" id="PS50014">
    <property type="entry name" value="BROMODOMAIN_2"/>
    <property type="match status" value="1"/>
</dbReference>
<dbReference type="PANTHER" id="PTHR46386">
    <property type="entry name" value="NUCLEAR BODY PROTEIN SP140"/>
    <property type="match status" value="1"/>
</dbReference>
<dbReference type="PANTHER" id="PTHR46386:SF1">
    <property type="entry name" value="NUCLEAR BODY PROTEIN SP140-LIKE PROTEIN"/>
    <property type="match status" value="1"/>
</dbReference>
<dbReference type="SMART" id="SM00258">
    <property type="entry name" value="SAND"/>
    <property type="match status" value="2"/>
</dbReference>
<feature type="compositionally biased region" description="Basic residues" evidence="7">
    <location>
        <begin position="1"/>
        <end position="14"/>
    </location>
</feature>
<keyword evidence="4 5" id="KW-0103">Bromodomain</keyword>
<feature type="domain" description="PHD-type" evidence="9">
    <location>
        <begin position="276"/>
        <end position="330"/>
    </location>
</feature>
<comment type="caution">
    <text evidence="11">The sequence shown here is derived from an EMBL/GenBank/DDBJ whole genome shotgun (WGS) entry which is preliminary data.</text>
</comment>
<dbReference type="InterPro" id="IPR001487">
    <property type="entry name" value="Bromodomain"/>
</dbReference>
<dbReference type="InterPro" id="IPR043563">
    <property type="entry name" value="Sp110/Sp140/Sp140L-like"/>
</dbReference>
<dbReference type="Pfam" id="PF01342">
    <property type="entry name" value="SAND"/>
    <property type="match status" value="2"/>
</dbReference>
<protein>
    <recommendedName>
        <fullName evidence="13">Nuclear body protein SP140-like protein</fullName>
    </recommendedName>
</protein>
<dbReference type="CDD" id="cd04369">
    <property type="entry name" value="Bromodomain"/>
    <property type="match status" value="1"/>
</dbReference>
<reference evidence="12" key="1">
    <citation type="submission" date="2024-04" db="EMBL/GenBank/DDBJ databases">
        <title>Salinicola lusitanus LLJ914,a marine bacterium isolated from the Okinawa Trough.</title>
        <authorList>
            <person name="Li J."/>
        </authorList>
    </citation>
    <scope>NUCLEOTIDE SEQUENCE [LARGE SCALE GENOMIC DNA]</scope>
</reference>
<evidence type="ECO:0000259" key="9">
    <source>
        <dbReference type="PROSITE" id="PS50016"/>
    </source>
</evidence>
<dbReference type="GO" id="GO:0003677">
    <property type="term" value="F:DNA binding"/>
    <property type="evidence" value="ECO:0007669"/>
    <property type="project" value="InterPro"/>
</dbReference>
<evidence type="ECO:0000259" key="10">
    <source>
        <dbReference type="PROSITE" id="PS50864"/>
    </source>
</evidence>
<dbReference type="GO" id="GO:0000981">
    <property type="term" value="F:DNA-binding transcription factor activity, RNA polymerase II-specific"/>
    <property type="evidence" value="ECO:0007669"/>
    <property type="project" value="TreeGrafter"/>
</dbReference>
<dbReference type="AlphaFoldDB" id="A0AAW0PYK2"/>
<dbReference type="GO" id="GO:0008270">
    <property type="term" value="F:zinc ion binding"/>
    <property type="evidence" value="ECO:0007669"/>
    <property type="project" value="UniProtKB-KW"/>
</dbReference>
<dbReference type="InterPro" id="IPR010919">
    <property type="entry name" value="SAND-like_dom_sf"/>
</dbReference>
<dbReference type="Gene3D" id="3.10.390.10">
    <property type="entry name" value="SAND domain-like"/>
    <property type="match status" value="2"/>
</dbReference>
<dbReference type="Gene3D" id="1.20.920.10">
    <property type="entry name" value="Bromodomain-like"/>
    <property type="match status" value="1"/>
</dbReference>
<feature type="region of interest" description="Disordered" evidence="7">
    <location>
        <begin position="152"/>
        <end position="190"/>
    </location>
</feature>
<dbReference type="SUPFAM" id="SSF47370">
    <property type="entry name" value="Bromodomain"/>
    <property type="match status" value="1"/>
</dbReference>
<sequence length="451" mass="52056">MKKAGPKNTKKRRKTIDDDDDEQPSTSTQNNFKLNVYLNTASPLKKGERGEIWTWSIYKVQLPVTCGELKGFLNRNRLARGDKCIVVKRRWYTPCQFEQLAGKASSKNWKLSIRCMGTPLKQLLQEGHLKCVGYKRTPKAKKLLFPSEESTTVSVEIEDSDSESSHTECSSDSTEEHEENDEGLAQSQTETRNSIKKLKVICGNSSGLLHTKRFASGKCGRSIRTDTSWLTPVEFVKEVSCQTDYSWRKDIKCEGKPLGELIEAMCVHLQDNERNDDECWICLRESTEGETLVACDECPRSFHQKCHLPHISDTMLGDGEQWRCTLCEFSKTLTQSWRWKQQCPHCQYLLLRLYREDEDCIFKSDPCHLPKYESVISTPMWFDEVSDKLQTDRYHTVGDFVSDVQLIFANCASYNRDNPEVFSKGTNIKKFFQEEMNTVFKTQQKILKSEF</sequence>
<feature type="domain" description="SAND" evidence="10">
    <location>
        <begin position="52"/>
        <end position="130"/>
    </location>
</feature>
<evidence type="ECO:0000256" key="6">
    <source>
        <dbReference type="PROSITE-ProRule" id="PRU00146"/>
    </source>
</evidence>
<dbReference type="InterPro" id="IPR001965">
    <property type="entry name" value="Znf_PHD"/>
</dbReference>
<accession>A0AAW0PYK2</accession>
<dbReference type="SUPFAM" id="SSF57903">
    <property type="entry name" value="FYVE/PHD zinc finger"/>
    <property type="match status" value="1"/>
</dbReference>
<evidence type="ECO:0008006" key="13">
    <source>
        <dbReference type="Google" id="ProtNLM"/>
    </source>
</evidence>
<dbReference type="SMART" id="SM00297">
    <property type="entry name" value="BROMO"/>
    <property type="match status" value="1"/>
</dbReference>
<evidence type="ECO:0000313" key="11">
    <source>
        <dbReference type="EMBL" id="KAK7939834.1"/>
    </source>
</evidence>
<dbReference type="InterPro" id="IPR013083">
    <property type="entry name" value="Znf_RING/FYVE/PHD"/>
</dbReference>
<evidence type="ECO:0000313" key="12">
    <source>
        <dbReference type="Proteomes" id="UP001460270"/>
    </source>
</evidence>
<dbReference type="SMART" id="SM00249">
    <property type="entry name" value="PHD"/>
    <property type="match status" value="1"/>
</dbReference>
<evidence type="ECO:0000259" key="8">
    <source>
        <dbReference type="PROSITE" id="PS50014"/>
    </source>
</evidence>
<dbReference type="InterPro" id="IPR000770">
    <property type="entry name" value="SAND_dom"/>
</dbReference>
<feature type="domain" description="SAND" evidence="10">
    <location>
        <begin position="187"/>
        <end position="268"/>
    </location>
</feature>
<keyword evidence="1" id="KW-0479">Metal-binding</keyword>
<keyword evidence="3" id="KW-0862">Zinc</keyword>
<evidence type="ECO:0000256" key="5">
    <source>
        <dbReference type="PROSITE-ProRule" id="PRU00035"/>
    </source>
</evidence>
<dbReference type="InterPro" id="IPR036427">
    <property type="entry name" value="Bromodomain-like_sf"/>
</dbReference>
<dbReference type="InterPro" id="IPR019786">
    <property type="entry name" value="Zinc_finger_PHD-type_CS"/>
</dbReference>
<dbReference type="Pfam" id="PF00439">
    <property type="entry name" value="Bromodomain"/>
    <property type="match status" value="1"/>
</dbReference>
<evidence type="ECO:0000256" key="7">
    <source>
        <dbReference type="SAM" id="MobiDB-lite"/>
    </source>
</evidence>
<gene>
    <name evidence="11" type="ORF">WMY93_003160</name>
</gene>
<evidence type="ECO:0000256" key="4">
    <source>
        <dbReference type="ARBA" id="ARBA00023117"/>
    </source>
</evidence>
<organism evidence="11 12">
    <name type="scientific">Mugilogobius chulae</name>
    <name type="common">yellowstripe goby</name>
    <dbReference type="NCBI Taxonomy" id="88201"/>
    <lineage>
        <taxon>Eukaryota</taxon>
        <taxon>Metazoa</taxon>
        <taxon>Chordata</taxon>
        <taxon>Craniata</taxon>
        <taxon>Vertebrata</taxon>
        <taxon>Euteleostomi</taxon>
        <taxon>Actinopterygii</taxon>
        <taxon>Neopterygii</taxon>
        <taxon>Teleostei</taxon>
        <taxon>Neoteleostei</taxon>
        <taxon>Acanthomorphata</taxon>
        <taxon>Gobiaria</taxon>
        <taxon>Gobiiformes</taxon>
        <taxon>Gobioidei</taxon>
        <taxon>Gobiidae</taxon>
        <taxon>Gobionellinae</taxon>
        <taxon>Mugilogobius</taxon>
    </lineage>
</organism>
<dbReference type="InterPro" id="IPR019787">
    <property type="entry name" value="Znf_PHD-finger"/>
</dbReference>
<name>A0AAW0PYK2_9GOBI</name>
<dbReference type="Gene3D" id="3.30.40.10">
    <property type="entry name" value="Zinc/RING finger domain, C3HC4 (zinc finger)"/>
    <property type="match status" value="1"/>
</dbReference>
<dbReference type="PROSITE" id="PS50016">
    <property type="entry name" value="ZF_PHD_2"/>
    <property type="match status" value="1"/>
</dbReference>
<evidence type="ECO:0000256" key="1">
    <source>
        <dbReference type="ARBA" id="ARBA00022723"/>
    </source>
</evidence>
<dbReference type="GO" id="GO:0005634">
    <property type="term" value="C:nucleus"/>
    <property type="evidence" value="ECO:0007669"/>
    <property type="project" value="TreeGrafter"/>
</dbReference>
<feature type="compositionally biased region" description="Acidic residues" evidence="7">
    <location>
        <begin position="173"/>
        <end position="182"/>
    </location>
</feature>
<dbReference type="PROSITE" id="PS50864">
    <property type="entry name" value="SAND"/>
    <property type="match status" value="2"/>
</dbReference>
<dbReference type="Pfam" id="PF00628">
    <property type="entry name" value="PHD"/>
    <property type="match status" value="1"/>
</dbReference>
<dbReference type="InterPro" id="IPR011011">
    <property type="entry name" value="Znf_FYVE_PHD"/>
</dbReference>
<dbReference type="Proteomes" id="UP001460270">
    <property type="component" value="Unassembled WGS sequence"/>
</dbReference>
<proteinExistence type="predicted"/>
<dbReference type="PRINTS" id="PR00503">
    <property type="entry name" value="BROMODOMAIN"/>
</dbReference>
<evidence type="ECO:0000256" key="2">
    <source>
        <dbReference type="ARBA" id="ARBA00022771"/>
    </source>
</evidence>
<feature type="domain" description="Bromo" evidence="8">
    <location>
        <begin position="369"/>
        <end position="422"/>
    </location>
</feature>